<dbReference type="AlphaFoldDB" id="A0AAN8EM13"/>
<dbReference type="Pfam" id="PF24852">
    <property type="entry name" value="DUF7726"/>
    <property type="match status" value="2"/>
</dbReference>
<sequence length="350" mass="38461">MAPLSETHANRATRLARNAKRVLLNPDSTIILDNKENAAPKPTSKPPTTTSTITSTTPKKRPAASTTTTTTTTNDADTTANSNTSTHINDDTSSISSISTDASFPIRWNANQIRTKIDTFLRNTGMKLTDFDNKLKISGHSRRTFMGQSGPTKGIESDTYAAAHCFFSKREEKGLGMPRAKRARTGVNVNKGSDQKHEGSPRADDLPHLDGEDTASIPIYDTCNDVRTKINAHLRKKGTTKASFAREISKCQAQNSTPVTPEQVTSFLRKNGPLAGNSSKAFYASYVYFEKVRVKEGRAKMRKRVEMEGVHGGRGLMTERAIESIGFKQPVGRKVWVDKYGHPRNSAGTW</sequence>
<feature type="compositionally biased region" description="Basic and acidic residues" evidence="1">
    <location>
        <begin position="193"/>
        <end position="211"/>
    </location>
</feature>
<reference evidence="3 4" key="1">
    <citation type="submission" date="2022-12" db="EMBL/GenBank/DDBJ databases">
        <title>Genomic features and morphological characterization of a novel Knufia sp. strain isolated from spacecraft assembly facility.</title>
        <authorList>
            <person name="Teixeira M."/>
            <person name="Chander A.M."/>
            <person name="Stajich J.E."/>
            <person name="Venkateswaran K."/>
        </authorList>
    </citation>
    <scope>NUCLEOTIDE SEQUENCE [LARGE SCALE GENOMIC DNA]</scope>
    <source>
        <strain evidence="3 4">FJI-L2-BK-P2</strain>
    </source>
</reference>
<evidence type="ECO:0000259" key="2">
    <source>
        <dbReference type="Pfam" id="PF24852"/>
    </source>
</evidence>
<proteinExistence type="predicted"/>
<accession>A0AAN8EM13</accession>
<protein>
    <recommendedName>
        <fullName evidence="2">DUF7726 domain-containing protein</fullName>
    </recommendedName>
</protein>
<name>A0AAN8EM13_9EURO</name>
<feature type="compositionally biased region" description="Low complexity" evidence="1">
    <location>
        <begin position="40"/>
        <end position="96"/>
    </location>
</feature>
<evidence type="ECO:0000313" key="4">
    <source>
        <dbReference type="Proteomes" id="UP001316803"/>
    </source>
</evidence>
<feature type="region of interest" description="Disordered" evidence="1">
    <location>
        <begin position="186"/>
        <end position="211"/>
    </location>
</feature>
<dbReference type="PANTHER" id="PTHR42339">
    <property type="entry name" value="HISTONE H1"/>
    <property type="match status" value="1"/>
</dbReference>
<feature type="region of interest" description="Disordered" evidence="1">
    <location>
        <begin position="33"/>
        <end position="96"/>
    </location>
</feature>
<organism evidence="3 4">
    <name type="scientific">Knufia fluminis</name>
    <dbReference type="NCBI Taxonomy" id="191047"/>
    <lineage>
        <taxon>Eukaryota</taxon>
        <taxon>Fungi</taxon>
        <taxon>Dikarya</taxon>
        <taxon>Ascomycota</taxon>
        <taxon>Pezizomycotina</taxon>
        <taxon>Eurotiomycetes</taxon>
        <taxon>Chaetothyriomycetidae</taxon>
        <taxon>Chaetothyriales</taxon>
        <taxon>Trichomeriaceae</taxon>
        <taxon>Knufia</taxon>
    </lineage>
</organism>
<evidence type="ECO:0000256" key="1">
    <source>
        <dbReference type="SAM" id="MobiDB-lite"/>
    </source>
</evidence>
<keyword evidence="4" id="KW-1185">Reference proteome</keyword>
<dbReference type="InterPro" id="IPR056143">
    <property type="entry name" value="DUF7726"/>
</dbReference>
<gene>
    <name evidence="3" type="ORF">OHC33_006438</name>
</gene>
<comment type="caution">
    <text evidence="3">The sequence shown here is derived from an EMBL/GenBank/DDBJ whole genome shotgun (WGS) entry which is preliminary data.</text>
</comment>
<dbReference type="PANTHER" id="PTHR42339:SF1">
    <property type="entry name" value="HISTONE H1"/>
    <property type="match status" value="1"/>
</dbReference>
<feature type="domain" description="DUF7726" evidence="2">
    <location>
        <begin position="105"/>
        <end position="175"/>
    </location>
</feature>
<evidence type="ECO:0000313" key="3">
    <source>
        <dbReference type="EMBL" id="KAK5952395.1"/>
    </source>
</evidence>
<dbReference type="Proteomes" id="UP001316803">
    <property type="component" value="Unassembled WGS sequence"/>
</dbReference>
<feature type="domain" description="DUF7726" evidence="2">
    <location>
        <begin position="218"/>
        <end position="297"/>
    </location>
</feature>
<dbReference type="EMBL" id="JAKLMC020000015">
    <property type="protein sequence ID" value="KAK5952395.1"/>
    <property type="molecule type" value="Genomic_DNA"/>
</dbReference>